<dbReference type="OrthoDB" id="199826at2"/>
<dbReference type="PROSITE" id="PS51208">
    <property type="entry name" value="AUTOTRANSPORTER"/>
    <property type="match status" value="1"/>
</dbReference>
<dbReference type="Pfam" id="PF03797">
    <property type="entry name" value="Autotransporter"/>
    <property type="match status" value="1"/>
</dbReference>
<dbReference type="InterPro" id="IPR005546">
    <property type="entry name" value="Autotransporte_beta"/>
</dbReference>
<evidence type="ECO:0000256" key="1">
    <source>
        <dbReference type="ARBA" id="ARBA00022729"/>
    </source>
</evidence>
<dbReference type="EMBL" id="LRRQ01000144">
    <property type="protein sequence ID" value="OAM88111.1"/>
    <property type="molecule type" value="Genomic_DNA"/>
</dbReference>
<proteinExistence type="predicted"/>
<evidence type="ECO:0000256" key="2">
    <source>
        <dbReference type="SAM" id="SignalP"/>
    </source>
</evidence>
<feature type="signal peptide" evidence="2">
    <location>
        <begin position="1"/>
        <end position="27"/>
    </location>
</feature>
<sequence>MKHLQISPVPLALSCLLAFAAAPLARAAVYTQDQIISDRTVMTAASRSVLDYYINDGVTLTFTGTFDASGGMFDMTAGTTLTIGPNPDAADLTGFALFKDIWVTGHAAGIRNTGGLVRLTNARFENVHGQAVAVAGAFFNNATTSLAYLDHVDFVDCYSGNAGAIRNSGTLTLTDGSFVGNYANYDGANGYAGAFHNNGAAANTVLTRVAFTANRARNHSGAIYSAAGALTMNNVTFNDNWAGTLGGALRVMNTVTLNLTQQGAVSRYDFTGNFAGSGTDVRPIEDVQSGSASFAPAAAGGGFLYAGSVNTKFYLNIGAGVTLAIGDTDGADKAVDSIASGVVTSNIYKEGAGDLILNADNSWYSANTTVSAGRLLLGNDGAKLGGKITVAGGATFGGAGTLTTSGTVTTTPTASVTVAAGATLQVGLADRATEKLSINGNLALADSTLAFVAFGGTHATKLEALSYSGTAPVKVDLQGFSTGTYNLGSFASGTVPYSFLLNGVAAAPGGRQTVTDVSSGGSLIVDYYADTARVMTWTGASGNIWDGAANNWQGSAAATKFAGGDAVVFNAAVDSTIAITNSARVSGIVVDGAAVTTFLGGGIIATAYAGGDAEAAVLSAGGRLVKKGAGTLVLANEDNVFHGGIELAAGALEFSRAGQIQTGTAALRVTGSATLRARGGADIETVIELAGAGIAMEMDTGTSTVRHTLGKITGAGSLLKTGAGALVLATANDYAGGTTLREGVLRIADRRALGTGALVVGSTGAVLELDGEFSAGNAIDLGGRALEVRNAGAAAATLAGSISNGSLVIGAGGAGAVNLAGNNAFSTLQVRSGARAAVIGARGIAGAHATVNTGGRLDVRTTGVQAAQITVQPGAVLSFADIKTTSPFLVVDHLLVLEDQSVVALAKAPSSKLWLAATGDGVLDNGARLDVGPRTSDFDLLVEGNNLYAVNINWAANPGRDIVAAFDALAALTGAVYSRLDEGFIQPLVARRPGAPENGFWFKGFASIADYDGGDGRIGHKDDTRGGMAGYDKMLSEHLLLGGHLGYSRSSIKTGNGSVTDADQPWLGLYGAMKFGAFYFAADLAAGSVDADTMRPEGAGNFVSGSYKAVTLGGGGEIGLILPLWSRATLKPAAAVHYMNYAFKDHGESAPQGIGAVIVDDFTTDQVEGLASLQFTQQFTTPWKTPGMFNLLAGWRCALKDEATVLSARFAEDVNESVTILGDVYDRDRLNLGFGLRVALTGSAFLTLAYDYEIGKDLDRSTVSLGASWSW</sequence>
<dbReference type="Pfam" id="PF12951">
    <property type="entry name" value="PATR"/>
    <property type="match status" value="3"/>
</dbReference>
<dbReference type="NCBIfam" id="TIGR02601">
    <property type="entry name" value="autotrns_rpt"/>
    <property type="match status" value="3"/>
</dbReference>
<dbReference type="InterPro" id="IPR013425">
    <property type="entry name" value="Autotrns_rpt"/>
</dbReference>
<dbReference type="STRING" id="1184151.AW736_18730"/>
<dbReference type="Proteomes" id="UP000078486">
    <property type="component" value="Unassembled WGS sequence"/>
</dbReference>
<keyword evidence="1 2" id="KW-0732">Signal</keyword>
<evidence type="ECO:0000313" key="5">
    <source>
        <dbReference type="Proteomes" id="UP000078486"/>
    </source>
</evidence>
<dbReference type="Gene3D" id="2.160.20.20">
    <property type="match status" value="1"/>
</dbReference>
<feature type="chain" id="PRO_5008088709" description="Autotransporter domain-containing protein" evidence="2">
    <location>
        <begin position="28"/>
        <end position="1271"/>
    </location>
</feature>
<name>A0A178IEQ4_9BACT</name>
<keyword evidence="5" id="KW-1185">Reference proteome</keyword>
<dbReference type="PROSITE" id="PS51257">
    <property type="entry name" value="PROKAR_LIPOPROTEIN"/>
    <property type="match status" value="1"/>
</dbReference>
<dbReference type="SUPFAM" id="SSF103515">
    <property type="entry name" value="Autotransporter"/>
    <property type="match status" value="1"/>
</dbReference>
<dbReference type="InterPro" id="IPR012332">
    <property type="entry name" value="Autotransporter_pectin_lyase_C"/>
</dbReference>
<gene>
    <name evidence="4" type="ORF">AW736_18730</name>
</gene>
<dbReference type="InterPro" id="IPR036709">
    <property type="entry name" value="Autotransporte_beta_dom_sf"/>
</dbReference>
<dbReference type="InterPro" id="IPR011050">
    <property type="entry name" value="Pectin_lyase_fold/virulence"/>
</dbReference>
<dbReference type="SMART" id="SM00869">
    <property type="entry name" value="Autotransporter"/>
    <property type="match status" value="1"/>
</dbReference>
<evidence type="ECO:0000259" key="3">
    <source>
        <dbReference type="PROSITE" id="PS51208"/>
    </source>
</evidence>
<reference evidence="4 5" key="1">
    <citation type="submission" date="2016-01" db="EMBL/GenBank/DDBJ databases">
        <title>High potential of lignocellulose degradation of a new Verrucomicrobia species.</title>
        <authorList>
            <person name="Wang Y."/>
            <person name="Shi Y."/>
            <person name="Qiu Z."/>
            <person name="Liu S."/>
            <person name="Yang H."/>
        </authorList>
    </citation>
    <scope>NUCLEOTIDE SEQUENCE [LARGE SCALE GENOMIC DNA]</scope>
    <source>
        <strain evidence="4 5">TSB47</strain>
    </source>
</reference>
<dbReference type="RefSeq" id="WP_068771830.1">
    <property type="nucleotide sequence ID" value="NZ_CP109796.1"/>
</dbReference>
<organism evidence="4 5">
    <name type="scientific">Termitidicoccus mucosus</name>
    <dbReference type="NCBI Taxonomy" id="1184151"/>
    <lineage>
        <taxon>Bacteria</taxon>
        <taxon>Pseudomonadati</taxon>
        <taxon>Verrucomicrobiota</taxon>
        <taxon>Opitutia</taxon>
        <taxon>Opitutales</taxon>
        <taxon>Opitutaceae</taxon>
        <taxon>Termitidicoccus</taxon>
    </lineage>
</organism>
<feature type="domain" description="Autotransporter" evidence="3">
    <location>
        <begin position="993"/>
        <end position="1271"/>
    </location>
</feature>
<protein>
    <recommendedName>
        <fullName evidence="3">Autotransporter domain-containing protein</fullName>
    </recommendedName>
</protein>
<dbReference type="AlphaFoldDB" id="A0A178IEQ4"/>
<evidence type="ECO:0000313" key="4">
    <source>
        <dbReference type="EMBL" id="OAM88111.1"/>
    </source>
</evidence>
<dbReference type="SUPFAM" id="SSF51126">
    <property type="entry name" value="Pectin lyase-like"/>
    <property type="match status" value="1"/>
</dbReference>
<accession>A0A178IEQ4</accession>
<dbReference type="Gene3D" id="2.40.128.130">
    <property type="entry name" value="Autotransporter beta-domain"/>
    <property type="match status" value="1"/>
</dbReference>
<comment type="caution">
    <text evidence="4">The sequence shown here is derived from an EMBL/GenBank/DDBJ whole genome shotgun (WGS) entry which is preliminary data.</text>
</comment>